<dbReference type="RefSeq" id="WP_161411036.1">
    <property type="nucleotide sequence ID" value="NZ_WTUZ01000039.1"/>
</dbReference>
<protein>
    <recommendedName>
        <fullName evidence="4">EamA-like transporter family protein</fullName>
    </recommendedName>
</protein>
<reference evidence="2 3" key="1">
    <citation type="submission" date="2019-12" db="EMBL/GenBank/DDBJ databases">
        <title>Paenibacillus sp. nov. sp. isolated from soil.</title>
        <authorList>
            <person name="Kim J."/>
            <person name="Jeong S.E."/>
            <person name="Jung H.S."/>
            <person name="Jeon C.O."/>
        </authorList>
    </citation>
    <scope>NUCLEOTIDE SEQUENCE [LARGE SCALE GENOMIC DNA]</scope>
    <source>
        <strain evidence="2 3">5J-6</strain>
    </source>
</reference>
<keyword evidence="1" id="KW-0812">Transmembrane</keyword>
<dbReference type="AlphaFoldDB" id="A0A6L8V8G1"/>
<dbReference type="PANTHER" id="PTHR34821:SF2">
    <property type="entry name" value="INNER MEMBRANE PROTEIN YDCZ"/>
    <property type="match status" value="1"/>
</dbReference>
<sequence>MLGNKISFILAFSAGLFGVTQGMMNAYIGKVQGQYGMIIGVSAIQIVFASFLLWRMKSHSSLQLHVIPWILVAGVLGVAIMFSTSYATGKIGTLPVFILIIAGQMVASSVIDHFGLMGLPKNPVTLAKFGSILLIMTGILCFIKSSR</sequence>
<evidence type="ECO:0000313" key="2">
    <source>
        <dbReference type="EMBL" id="MZQ86648.1"/>
    </source>
</evidence>
<evidence type="ECO:0000313" key="3">
    <source>
        <dbReference type="Proteomes" id="UP000481087"/>
    </source>
</evidence>
<evidence type="ECO:0008006" key="4">
    <source>
        <dbReference type="Google" id="ProtNLM"/>
    </source>
</evidence>
<gene>
    <name evidence="2" type="ORF">GQF01_31535</name>
</gene>
<feature type="transmembrane region" description="Helical" evidence="1">
    <location>
        <begin position="123"/>
        <end position="143"/>
    </location>
</feature>
<accession>A0A6L8V8G1</accession>
<feature type="transmembrane region" description="Helical" evidence="1">
    <location>
        <begin position="66"/>
        <end position="84"/>
    </location>
</feature>
<keyword evidence="1" id="KW-1133">Transmembrane helix</keyword>
<evidence type="ECO:0000256" key="1">
    <source>
        <dbReference type="SAM" id="Phobius"/>
    </source>
</evidence>
<organism evidence="2 3">
    <name type="scientific">Paenibacillus silvestris</name>
    <dbReference type="NCBI Taxonomy" id="2606219"/>
    <lineage>
        <taxon>Bacteria</taxon>
        <taxon>Bacillati</taxon>
        <taxon>Bacillota</taxon>
        <taxon>Bacilli</taxon>
        <taxon>Bacillales</taxon>
        <taxon>Paenibacillaceae</taxon>
        <taxon>Paenibacillus</taxon>
    </lineage>
</organism>
<dbReference type="InterPro" id="IPR006750">
    <property type="entry name" value="YdcZ"/>
</dbReference>
<dbReference type="Pfam" id="PF04657">
    <property type="entry name" value="DMT_YdcZ"/>
    <property type="match status" value="1"/>
</dbReference>
<dbReference type="EMBL" id="WTUZ01000039">
    <property type="protein sequence ID" value="MZQ86648.1"/>
    <property type="molecule type" value="Genomic_DNA"/>
</dbReference>
<dbReference type="PANTHER" id="PTHR34821">
    <property type="entry name" value="INNER MEMBRANE PROTEIN YDCZ"/>
    <property type="match status" value="1"/>
</dbReference>
<keyword evidence="1" id="KW-0472">Membrane</keyword>
<dbReference type="GO" id="GO:0005886">
    <property type="term" value="C:plasma membrane"/>
    <property type="evidence" value="ECO:0007669"/>
    <property type="project" value="TreeGrafter"/>
</dbReference>
<dbReference type="Proteomes" id="UP000481087">
    <property type="component" value="Unassembled WGS sequence"/>
</dbReference>
<keyword evidence="3" id="KW-1185">Reference proteome</keyword>
<comment type="caution">
    <text evidence="2">The sequence shown here is derived from an EMBL/GenBank/DDBJ whole genome shotgun (WGS) entry which is preliminary data.</text>
</comment>
<feature type="transmembrane region" description="Helical" evidence="1">
    <location>
        <begin position="91"/>
        <end position="111"/>
    </location>
</feature>
<feature type="transmembrane region" description="Helical" evidence="1">
    <location>
        <begin position="35"/>
        <end position="54"/>
    </location>
</feature>
<proteinExistence type="predicted"/>
<name>A0A6L8V8G1_9BACL</name>
<feature type="transmembrane region" description="Helical" evidence="1">
    <location>
        <begin position="6"/>
        <end position="28"/>
    </location>
</feature>